<dbReference type="Pfam" id="PF01594">
    <property type="entry name" value="AI-2E_transport"/>
    <property type="match status" value="1"/>
</dbReference>
<dbReference type="PANTHER" id="PTHR21716:SF4">
    <property type="entry name" value="TRANSMEMBRANE PROTEIN 245"/>
    <property type="match status" value="1"/>
</dbReference>
<evidence type="ECO:0000256" key="5">
    <source>
        <dbReference type="ARBA" id="ARBA00023136"/>
    </source>
</evidence>
<evidence type="ECO:0000256" key="2">
    <source>
        <dbReference type="ARBA" id="ARBA00009773"/>
    </source>
</evidence>
<organism evidence="6 7">
    <name type="scientific">Leptospira noguchii</name>
    <dbReference type="NCBI Taxonomy" id="28182"/>
    <lineage>
        <taxon>Bacteria</taxon>
        <taxon>Pseudomonadati</taxon>
        <taxon>Spirochaetota</taxon>
        <taxon>Spirochaetia</taxon>
        <taxon>Leptospirales</taxon>
        <taxon>Leptospiraceae</taxon>
        <taxon>Leptospira</taxon>
    </lineage>
</organism>
<dbReference type="EMBL" id="CP091957">
    <property type="protein sequence ID" value="UOG55214.1"/>
    <property type="molecule type" value="Genomic_DNA"/>
</dbReference>
<name>A0A9Q8RGM1_9LEPT</name>
<dbReference type="PANTHER" id="PTHR21716">
    <property type="entry name" value="TRANSMEMBRANE PROTEIN"/>
    <property type="match status" value="1"/>
</dbReference>
<dbReference type="Proteomes" id="UP000829829">
    <property type="component" value="Chromosome 1"/>
</dbReference>
<dbReference type="GO" id="GO:0016020">
    <property type="term" value="C:membrane"/>
    <property type="evidence" value="ECO:0007669"/>
    <property type="project" value="UniProtKB-SubCell"/>
</dbReference>
<keyword evidence="3" id="KW-0812">Transmembrane</keyword>
<proteinExistence type="inferred from homology"/>
<comment type="subcellular location">
    <subcellularLocation>
        <location evidence="1">Membrane</location>
        <topology evidence="1">Multi-pass membrane protein</topology>
    </subcellularLocation>
</comment>
<sequence length="376" mass="43038">MIEPIHVNPEPGKYTFLIFFSISFLFAIGVFFLVFRPYLYSSLMALILYLATRRPHKLLKGYLGEKLQWLVPWIMITLVSMIVLLPSYFVIRTLISEALSILFKLRISLSEDKIIETLMNFALLTDFITDNEFFWVKVPEIYGEFAESYVDILNLDSIYGILSNASSFILGNIELPTGILMNLFFALLVLFFLYQDGKKVERFILDNLPFSKQLEEQVGRKLTAAVQTVIRGNLIISILQGAAIYILLWIAGISSPFLYASLAAFFSIIPVVGTSAVWLPIGLYILFLENNPMMAFFFMGSGLFFYIVLENFVKPRMLDKKLQVHPLLIFLSLIGGIKEFGIMGLVVGPITVTLVVLLWDFWKLYRRELILNKGHR</sequence>
<keyword evidence="5" id="KW-0472">Membrane</keyword>
<evidence type="ECO:0000313" key="6">
    <source>
        <dbReference type="EMBL" id="UOG55214.1"/>
    </source>
</evidence>
<evidence type="ECO:0000256" key="3">
    <source>
        <dbReference type="ARBA" id="ARBA00022692"/>
    </source>
</evidence>
<accession>A0A9Q8RGM1</accession>
<gene>
    <name evidence="6" type="ORF">MAL03_09715</name>
</gene>
<protein>
    <submittedName>
        <fullName evidence="6">AI-2E family transporter</fullName>
    </submittedName>
</protein>
<evidence type="ECO:0000256" key="4">
    <source>
        <dbReference type="ARBA" id="ARBA00022989"/>
    </source>
</evidence>
<evidence type="ECO:0000313" key="7">
    <source>
        <dbReference type="Proteomes" id="UP000829829"/>
    </source>
</evidence>
<keyword evidence="4" id="KW-1133">Transmembrane helix</keyword>
<evidence type="ECO:0000256" key="1">
    <source>
        <dbReference type="ARBA" id="ARBA00004141"/>
    </source>
</evidence>
<dbReference type="AlphaFoldDB" id="A0A9Q8RGM1"/>
<dbReference type="InterPro" id="IPR002549">
    <property type="entry name" value="AI-2E-like"/>
</dbReference>
<reference evidence="6" key="1">
    <citation type="submission" date="2022-02" db="EMBL/GenBank/DDBJ databases">
        <title>The genetically variable rfb locus in Leptospira is a mobile cassette and a molecular signature of serovar identity.</title>
        <authorList>
            <person name="Nieves C."/>
            <person name="Vincent A.T."/>
            <person name="Zarantonelli L."/>
            <person name="Picardeau M."/>
            <person name="Veyrier F.J."/>
            <person name="Buschiazzo A."/>
        </authorList>
    </citation>
    <scope>NUCLEOTIDE SEQUENCE</scope>
    <source>
        <strain evidence="6">IP1512017</strain>
    </source>
</reference>
<comment type="similarity">
    <text evidence="2">Belongs to the autoinducer-2 exporter (AI-2E) (TC 2.A.86) family.</text>
</comment>
<dbReference type="RefSeq" id="WP_004424340.1">
    <property type="nucleotide sequence ID" value="NZ_CP091928.1"/>
</dbReference>